<proteinExistence type="inferred from homology"/>
<dbReference type="GO" id="GO:0005930">
    <property type="term" value="C:axoneme"/>
    <property type="evidence" value="ECO:0000318"/>
    <property type="project" value="GO_Central"/>
</dbReference>
<dbReference type="InterPro" id="IPR023379">
    <property type="entry name" value="BART_dom"/>
</dbReference>
<dbReference type="PANTHER" id="PTHR21532">
    <property type="entry name" value="PHOSPHODIESTERASE HL"/>
    <property type="match status" value="1"/>
</dbReference>
<dbReference type="Gene3D" id="1.20.1520.10">
    <property type="entry name" value="ADP-ribosylation factor-like 2-binding protein, domain"/>
    <property type="match status" value="1"/>
</dbReference>
<dbReference type="InParanoid" id="A0A7I4D669"/>
<dbReference type="Proteomes" id="UP000006727">
    <property type="component" value="Chromosome 2"/>
</dbReference>
<dbReference type="PANTHER" id="PTHR21532:SF0">
    <property type="entry name" value="CILIA- AND FLAGELLA-ASSOCIATED PROTEIN 36"/>
    <property type="match status" value="1"/>
</dbReference>
<evidence type="ECO:0000256" key="4">
    <source>
        <dbReference type="ARBA" id="ARBA00021815"/>
    </source>
</evidence>
<evidence type="ECO:0000256" key="2">
    <source>
        <dbReference type="ARBA" id="ARBA00004496"/>
    </source>
</evidence>
<evidence type="ECO:0000256" key="7">
    <source>
        <dbReference type="ARBA" id="ARBA00023069"/>
    </source>
</evidence>
<evidence type="ECO:0000256" key="6">
    <source>
        <dbReference type="ARBA" id="ARBA00023054"/>
    </source>
</evidence>
<dbReference type="Gramene" id="Pp3c2_16790V3.4">
    <property type="protein sequence ID" value="Pp3c2_16790V3.4"/>
    <property type="gene ID" value="Pp3c2_16790"/>
</dbReference>
<dbReference type="EMBL" id="ABEU02000002">
    <property type="status" value="NOT_ANNOTATED_CDS"/>
    <property type="molecule type" value="Genomic_DNA"/>
</dbReference>
<evidence type="ECO:0000256" key="3">
    <source>
        <dbReference type="ARBA" id="ARBA00007460"/>
    </source>
</evidence>
<evidence type="ECO:0000313" key="12">
    <source>
        <dbReference type="Proteomes" id="UP000006727"/>
    </source>
</evidence>
<evidence type="ECO:0000256" key="8">
    <source>
        <dbReference type="ARBA" id="ARBA00023273"/>
    </source>
</evidence>
<accession>A0A7I4D669</accession>
<dbReference type="InterPro" id="IPR038888">
    <property type="entry name" value="CFAP36"/>
</dbReference>
<keyword evidence="5" id="KW-0963">Cytoplasm</keyword>
<dbReference type="AlphaFoldDB" id="A0A7I4D669"/>
<evidence type="ECO:0000256" key="9">
    <source>
        <dbReference type="ARBA" id="ARBA00031593"/>
    </source>
</evidence>
<reference evidence="11 12" key="1">
    <citation type="journal article" date="2008" name="Science">
        <title>The Physcomitrella genome reveals evolutionary insights into the conquest of land by plants.</title>
        <authorList>
            <person name="Rensing S."/>
            <person name="Lang D."/>
            <person name="Zimmer A."/>
            <person name="Terry A."/>
            <person name="Salamov A."/>
            <person name="Shapiro H."/>
            <person name="Nishiyama T."/>
            <person name="Perroud P.-F."/>
            <person name="Lindquist E."/>
            <person name="Kamisugi Y."/>
            <person name="Tanahashi T."/>
            <person name="Sakakibara K."/>
            <person name="Fujita T."/>
            <person name="Oishi K."/>
            <person name="Shin-I T."/>
            <person name="Kuroki Y."/>
            <person name="Toyoda A."/>
            <person name="Suzuki Y."/>
            <person name="Hashimoto A."/>
            <person name="Yamaguchi K."/>
            <person name="Sugano A."/>
            <person name="Kohara Y."/>
            <person name="Fujiyama A."/>
            <person name="Anterola A."/>
            <person name="Aoki S."/>
            <person name="Ashton N."/>
            <person name="Barbazuk W.B."/>
            <person name="Barker E."/>
            <person name="Bennetzen J."/>
            <person name="Bezanilla M."/>
            <person name="Blankenship R."/>
            <person name="Cho S.H."/>
            <person name="Dutcher S."/>
            <person name="Estelle M."/>
            <person name="Fawcett J.A."/>
            <person name="Gundlach H."/>
            <person name="Hanada K."/>
            <person name="Heyl A."/>
            <person name="Hicks K.A."/>
            <person name="Hugh J."/>
            <person name="Lohr M."/>
            <person name="Mayer K."/>
            <person name="Melkozernov A."/>
            <person name="Murata T."/>
            <person name="Nelson D."/>
            <person name="Pils B."/>
            <person name="Prigge M."/>
            <person name="Reiss B."/>
            <person name="Renner T."/>
            <person name="Rombauts S."/>
            <person name="Rushton P."/>
            <person name="Sanderfoot A."/>
            <person name="Schween G."/>
            <person name="Shiu S.-H."/>
            <person name="Stueber K."/>
            <person name="Theodoulou F.L."/>
            <person name="Tu H."/>
            <person name="Van de Peer Y."/>
            <person name="Verrier P.J."/>
            <person name="Waters E."/>
            <person name="Wood A."/>
            <person name="Yang L."/>
            <person name="Cove D."/>
            <person name="Cuming A."/>
            <person name="Hasebe M."/>
            <person name="Lucas S."/>
            <person name="Mishler D.B."/>
            <person name="Reski R."/>
            <person name="Grigoriev I."/>
            <person name="Quatrano R.S."/>
            <person name="Boore J.L."/>
        </authorList>
    </citation>
    <scope>NUCLEOTIDE SEQUENCE [LARGE SCALE GENOMIC DNA]</scope>
    <source>
        <strain evidence="11 12">cv. Gransden 2004</strain>
    </source>
</reference>
<comment type="subcellular location">
    <subcellularLocation>
        <location evidence="1">Cell projection</location>
        <location evidence="1">Cilium</location>
    </subcellularLocation>
    <subcellularLocation>
        <location evidence="2">Cytoplasm</location>
    </subcellularLocation>
</comment>
<name>A0A7I4D669_PHYPA</name>
<organism evidence="11 12">
    <name type="scientific">Physcomitrium patens</name>
    <name type="common">Spreading-leaved earth moss</name>
    <name type="synonym">Physcomitrella patens</name>
    <dbReference type="NCBI Taxonomy" id="3218"/>
    <lineage>
        <taxon>Eukaryota</taxon>
        <taxon>Viridiplantae</taxon>
        <taxon>Streptophyta</taxon>
        <taxon>Embryophyta</taxon>
        <taxon>Bryophyta</taxon>
        <taxon>Bryophytina</taxon>
        <taxon>Bryopsida</taxon>
        <taxon>Funariidae</taxon>
        <taxon>Funariales</taxon>
        <taxon>Funariaceae</taxon>
        <taxon>Physcomitrium</taxon>
    </lineage>
</organism>
<dbReference type="InterPro" id="IPR042541">
    <property type="entry name" value="BART_sf"/>
</dbReference>
<keyword evidence="12" id="KW-1185">Reference proteome</keyword>
<comment type="similarity">
    <text evidence="3">Belongs to the CFAP36 family.</text>
</comment>
<keyword evidence="7" id="KW-0969">Cilium</keyword>
<dbReference type="EnsemblPlants" id="Pp3c2_16790V3.4">
    <property type="protein sequence ID" value="Pp3c2_16790V3.4"/>
    <property type="gene ID" value="Pp3c2_16790"/>
</dbReference>
<evidence type="ECO:0000256" key="5">
    <source>
        <dbReference type="ARBA" id="ARBA00022490"/>
    </source>
</evidence>
<reference evidence="11" key="3">
    <citation type="submission" date="2020-12" db="UniProtKB">
        <authorList>
            <consortium name="EnsemblPlants"/>
        </authorList>
    </citation>
    <scope>IDENTIFICATION</scope>
</reference>
<keyword evidence="6" id="KW-0175">Coiled coil</keyword>
<keyword evidence="8" id="KW-0966">Cell projection</keyword>
<sequence>MATKRPELCRDPVWMRDAVSKFLESPVYSVPLLDFIDENCGMFEDSDDNKLEYTIVHENFKELVDGLISDFLSSLGIPVPTFVQMFAIEEHSSLYSIVVTSILIVDDFLLFKEMMLKRNFQISNQALSRMASQAHALQVPADLNSVIDHLSDVSKQRQLSDKEAAKSLSFAEAFQKQSKVLLPIYIFTQVVNNVDLDPVTLPDTSQYVLILTKVTDLERKISRIGCLIACSILCLMINSNLSPLESQ</sequence>
<dbReference type="Pfam" id="PF11527">
    <property type="entry name" value="ARL2_Bind_BART"/>
    <property type="match status" value="1"/>
</dbReference>
<evidence type="ECO:0000313" key="11">
    <source>
        <dbReference type="EnsemblPlants" id="Pp3c2_16790V3.4"/>
    </source>
</evidence>
<reference evidence="11 12" key="2">
    <citation type="journal article" date="2018" name="Plant J.">
        <title>The Physcomitrella patens chromosome-scale assembly reveals moss genome structure and evolution.</title>
        <authorList>
            <person name="Lang D."/>
            <person name="Ullrich K.K."/>
            <person name="Murat F."/>
            <person name="Fuchs J."/>
            <person name="Jenkins J."/>
            <person name="Haas F.B."/>
            <person name="Piednoel M."/>
            <person name="Gundlach H."/>
            <person name="Van Bel M."/>
            <person name="Meyberg R."/>
            <person name="Vives C."/>
            <person name="Morata J."/>
            <person name="Symeonidi A."/>
            <person name="Hiss M."/>
            <person name="Muchero W."/>
            <person name="Kamisugi Y."/>
            <person name="Saleh O."/>
            <person name="Blanc G."/>
            <person name="Decker E.L."/>
            <person name="van Gessel N."/>
            <person name="Grimwood J."/>
            <person name="Hayes R.D."/>
            <person name="Graham S.W."/>
            <person name="Gunter L.E."/>
            <person name="McDaniel S.F."/>
            <person name="Hoernstein S.N.W."/>
            <person name="Larsson A."/>
            <person name="Li F.W."/>
            <person name="Perroud P.F."/>
            <person name="Phillips J."/>
            <person name="Ranjan P."/>
            <person name="Rokshar D.S."/>
            <person name="Rothfels C.J."/>
            <person name="Schneider L."/>
            <person name="Shu S."/>
            <person name="Stevenson D.W."/>
            <person name="Thummler F."/>
            <person name="Tillich M."/>
            <person name="Villarreal Aguilar J.C."/>
            <person name="Widiez T."/>
            <person name="Wong G.K."/>
            <person name="Wymore A."/>
            <person name="Zhang Y."/>
            <person name="Zimmer A.D."/>
            <person name="Quatrano R.S."/>
            <person name="Mayer K.F.X."/>
            <person name="Goodstein D."/>
            <person name="Casacuberta J.M."/>
            <person name="Vandepoele K."/>
            <person name="Reski R."/>
            <person name="Cuming A.C."/>
            <person name="Tuskan G.A."/>
            <person name="Maumus F."/>
            <person name="Salse J."/>
            <person name="Schmutz J."/>
            <person name="Rensing S.A."/>
        </authorList>
    </citation>
    <scope>NUCLEOTIDE SEQUENCE [LARGE SCALE GENOMIC DNA]</scope>
    <source>
        <strain evidence="11 12">cv. Gransden 2004</strain>
    </source>
</reference>
<protein>
    <recommendedName>
        <fullName evidence="4">Cilia- and flagella-associated protein 36</fullName>
    </recommendedName>
    <alternativeName>
        <fullName evidence="9">Coiled-coil domain-containing protein 104</fullName>
    </alternativeName>
</protein>
<feature type="domain" description="BART" evidence="10">
    <location>
        <begin position="14"/>
        <end position="122"/>
    </location>
</feature>
<evidence type="ECO:0000256" key="1">
    <source>
        <dbReference type="ARBA" id="ARBA00004138"/>
    </source>
</evidence>
<evidence type="ECO:0000259" key="10">
    <source>
        <dbReference type="Pfam" id="PF11527"/>
    </source>
</evidence>
<dbReference type="GO" id="GO:0097546">
    <property type="term" value="C:ciliary base"/>
    <property type="evidence" value="ECO:0000318"/>
    <property type="project" value="GO_Central"/>
</dbReference>